<accession>A0A2P2NU57</accession>
<protein>
    <submittedName>
        <fullName evidence="1">Uncharacterized protein</fullName>
    </submittedName>
</protein>
<dbReference type="AlphaFoldDB" id="A0A2P2NU57"/>
<dbReference type="EMBL" id="GGEC01065583">
    <property type="protein sequence ID" value="MBX46067.1"/>
    <property type="molecule type" value="Transcribed_RNA"/>
</dbReference>
<proteinExistence type="predicted"/>
<reference evidence="1" key="1">
    <citation type="submission" date="2018-02" db="EMBL/GenBank/DDBJ databases">
        <title>Rhizophora mucronata_Transcriptome.</title>
        <authorList>
            <person name="Meera S.P."/>
            <person name="Sreeshan A."/>
            <person name="Augustine A."/>
        </authorList>
    </citation>
    <scope>NUCLEOTIDE SEQUENCE</scope>
    <source>
        <tissue evidence="1">Leaf</tissue>
    </source>
</reference>
<evidence type="ECO:0000313" key="1">
    <source>
        <dbReference type="EMBL" id="MBX46067.1"/>
    </source>
</evidence>
<sequence length="20" mass="2335">MIILLNQYLLDSELLLETEA</sequence>
<name>A0A2P2NU57_RHIMU</name>
<organism evidence="1">
    <name type="scientific">Rhizophora mucronata</name>
    <name type="common">Asiatic mangrove</name>
    <dbReference type="NCBI Taxonomy" id="61149"/>
    <lineage>
        <taxon>Eukaryota</taxon>
        <taxon>Viridiplantae</taxon>
        <taxon>Streptophyta</taxon>
        <taxon>Embryophyta</taxon>
        <taxon>Tracheophyta</taxon>
        <taxon>Spermatophyta</taxon>
        <taxon>Magnoliopsida</taxon>
        <taxon>eudicotyledons</taxon>
        <taxon>Gunneridae</taxon>
        <taxon>Pentapetalae</taxon>
        <taxon>rosids</taxon>
        <taxon>fabids</taxon>
        <taxon>Malpighiales</taxon>
        <taxon>Rhizophoraceae</taxon>
        <taxon>Rhizophora</taxon>
    </lineage>
</organism>